<keyword evidence="3" id="KW-0862">Zinc</keyword>
<dbReference type="PANTHER" id="PTHR45798:SF97">
    <property type="entry name" value="ALCOHOL-SENSITIVE RING FINGER PROTEIN 1"/>
    <property type="match status" value="1"/>
</dbReference>
<dbReference type="AlphaFoldDB" id="A0A6C0EK29"/>
<dbReference type="GO" id="GO:0008270">
    <property type="term" value="F:zinc ion binding"/>
    <property type="evidence" value="ECO:0007669"/>
    <property type="project" value="UniProtKB-KW"/>
</dbReference>
<dbReference type="Pfam" id="PF13639">
    <property type="entry name" value="zf-RING_2"/>
    <property type="match status" value="1"/>
</dbReference>
<dbReference type="EMBL" id="MN738864">
    <property type="protein sequence ID" value="QHT28793.1"/>
    <property type="molecule type" value="Genomic_DNA"/>
</dbReference>
<proteinExistence type="predicted"/>
<keyword evidence="1" id="KW-0479">Metal-binding</keyword>
<dbReference type="InterPro" id="IPR001841">
    <property type="entry name" value="Znf_RING"/>
</dbReference>
<evidence type="ECO:0000256" key="1">
    <source>
        <dbReference type="ARBA" id="ARBA00022723"/>
    </source>
</evidence>
<reference evidence="5" key="1">
    <citation type="journal article" date="2020" name="Nature">
        <title>Giant virus diversity and host interactions through global metagenomics.</title>
        <authorList>
            <person name="Schulz F."/>
            <person name="Roux S."/>
            <person name="Paez-Espino D."/>
            <person name="Jungbluth S."/>
            <person name="Walsh D.A."/>
            <person name="Denef V.J."/>
            <person name="McMahon K.D."/>
            <person name="Konstantinidis K.T."/>
            <person name="Eloe-Fadrosh E.A."/>
            <person name="Kyrpides N.C."/>
            <person name="Woyke T."/>
        </authorList>
    </citation>
    <scope>NUCLEOTIDE SEQUENCE</scope>
    <source>
        <strain evidence="5">GVMAG-M-3300001351-8</strain>
    </source>
</reference>
<keyword evidence="2" id="KW-0863">Zinc-finger</keyword>
<protein>
    <recommendedName>
        <fullName evidence="4">RING-type domain-containing protein</fullName>
    </recommendedName>
</protein>
<dbReference type="SMART" id="SM00184">
    <property type="entry name" value="RING"/>
    <property type="match status" value="1"/>
</dbReference>
<dbReference type="SUPFAM" id="SSF57850">
    <property type="entry name" value="RING/U-box"/>
    <property type="match status" value="1"/>
</dbReference>
<dbReference type="PANTHER" id="PTHR45798">
    <property type="entry name" value="RING-H2 FINGER PROTEIN ATL61-RELATED-RELATED"/>
    <property type="match status" value="1"/>
</dbReference>
<accession>A0A6C0EK29</accession>
<organism evidence="5">
    <name type="scientific">viral metagenome</name>
    <dbReference type="NCBI Taxonomy" id="1070528"/>
    <lineage>
        <taxon>unclassified sequences</taxon>
        <taxon>metagenomes</taxon>
        <taxon>organismal metagenomes</taxon>
    </lineage>
</organism>
<feature type="domain" description="RING-type" evidence="4">
    <location>
        <begin position="140"/>
        <end position="184"/>
    </location>
</feature>
<dbReference type="PROSITE" id="PS50089">
    <property type="entry name" value="ZF_RING_2"/>
    <property type="match status" value="1"/>
</dbReference>
<evidence type="ECO:0000259" key="4">
    <source>
        <dbReference type="PROSITE" id="PS50089"/>
    </source>
</evidence>
<dbReference type="InterPro" id="IPR052788">
    <property type="entry name" value="RING-type_E3_ligase_ATL"/>
</dbReference>
<evidence type="ECO:0000256" key="2">
    <source>
        <dbReference type="ARBA" id="ARBA00022771"/>
    </source>
</evidence>
<dbReference type="InterPro" id="IPR013083">
    <property type="entry name" value="Znf_RING/FYVE/PHD"/>
</dbReference>
<evidence type="ECO:0000313" key="5">
    <source>
        <dbReference type="EMBL" id="QHT28793.1"/>
    </source>
</evidence>
<name>A0A6C0EK29_9ZZZZ</name>
<dbReference type="Gene3D" id="3.30.40.10">
    <property type="entry name" value="Zinc/RING finger domain, C3HC4 (zinc finger)"/>
    <property type="match status" value="1"/>
</dbReference>
<sequence>MNLVQYSNTHFEYNNSSMGLFEYKNHTRFQNKIQKRGQLNLYDLCSREDIHRQLELIKNTIPNIGYYSNINNISDGIEITYEDKTFSLYGKFIDIYSFISNNSTLELLDRIKKLSENISVADYNKLFIPHSHTSNIPGDCPICIEPFQKNDSLVTTQCNHHFHNNCLKTWLTQSSINNNCPSCRHVIYNNSI</sequence>
<evidence type="ECO:0000256" key="3">
    <source>
        <dbReference type="ARBA" id="ARBA00022833"/>
    </source>
</evidence>